<dbReference type="EMBL" id="JACXVP010000003">
    <property type="protein sequence ID" value="KAG5615765.1"/>
    <property type="molecule type" value="Genomic_DNA"/>
</dbReference>
<evidence type="ECO:0000313" key="2">
    <source>
        <dbReference type="EMBL" id="KAG5615765.1"/>
    </source>
</evidence>
<dbReference type="AlphaFoldDB" id="A0A9J5ZTY0"/>
<feature type="region of interest" description="Disordered" evidence="1">
    <location>
        <begin position="53"/>
        <end position="93"/>
    </location>
</feature>
<sequence length="394" mass="44127">MGHVKGDCYRLIGYPPDFKFKKKFGNPNAPNVQGGDQRSRVNFVRSDDGRVYNDAGPNRATYTDPNKDLQNNGKSAMMTNNHKGDGFSDGPGPSNYTQTQYNQMAQYIDNPNHYEQFQRITNREKVGEPSANMNSMGGNAFASILPTTDSAGNASTPFMPRSEKNWIIDTGVSNHMISYKDITNSKEAINVIVNAKKVQLPNGGIVNVSQIGDMANVPQVTPAPLIDSQPDDHMVDPQIDEPAVDILAVAVPRQSNRPRKLPTWMDDFVTNSVVVSTPYLLSQSLTPAEMLYEEIKPPIQVVKIGLTKDMIIPEDIGLQSEIQKIEIPNFYVNKRIIGISTIIQELANNCLNENVIWSYYSRDQLMIYSNSRELRKADMDEVQRWILSLLKPKE</sequence>
<dbReference type="OrthoDB" id="1323800at2759"/>
<evidence type="ECO:0000313" key="3">
    <source>
        <dbReference type="Proteomes" id="UP000824120"/>
    </source>
</evidence>
<reference evidence="2 3" key="1">
    <citation type="submission" date="2020-09" db="EMBL/GenBank/DDBJ databases">
        <title>De no assembly of potato wild relative species, Solanum commersonii.</title>
        <authorList>
            <person name="Cho K."/>
        </authorList>
    </citation>
    <scope>NUCLEOTIDE SEQUENCE [LARGE SCALE GENOMIC DNA]</scope>
    <source>
        <strain evidence="2">LZ3.2</strain>
        <tissue evidence="2">Leaf</tissue>
    </source>
</reference>
<feature type="compositionally biased region" description="Polar residues" evidence="1">
    <location>
        <begin position="60"/>
        <end position="81"/>
    </location>
</feature>
<evidence type="ECO:0000256" key="1">
    <source>
        <dbReference type="SAM" id="MobiDB-lite"/>
    </source>
</evidence>
<gene>
    <name evidence="2" type="ORF">H5410_015589</name>
</gene>
<protein>
    <submittedName>
        <fullName evidence="2">Uncharacterized protein</fullName>
    </submittedName>
</protein>
<organism evidence="2 3">
    <name type="scientific">Solanum commersonii</name>
    <name type="common">Commerson's wild potato</name>
    <name type="synonym">Commerson's nightshade</name>
    <dbReference type="NCBI Taxonomy" id="4109"/>
    <lineage>
        <taxon>Eukaryota</taxon>
        <taxon>Viridiplantae</taxon>
        <taxon>Streptophyta</taxon>
        <taxon>Embryophyta</taxon>
        <taxon>Tracheophyta</taxon>
        <taxon>Spermatophyta</taxon>
        <taxon>Magnoliopsida</taxon>
        <taxon>eudicotyledons</taxon>
        <taxon>Gunneridae</taxon>
        <taxon>Pentapetalae</taxon>
        <taxon>asterids</taxon>
        <taxon>lamiids</taxon>
        <taxon>Solanales</taxon>
        <taxon>Solanaceae</taxon>
        <taxon>Solanoideae</taxon>
        <taxon>Solaneae</taxon>
        <taxon>Solanum</taxon>
    </lineage>
</organism>
<proteinExistence type="predicted"/>
<name>A0A9J5ZTY0_SOLCO</name>
<dbReference type="Proteomes" id="UP000824120">
    <property type="component" value="Chromosome 3"/>
</dbReference>
<accession>A0A9J5ZTY0</accession>
<keyword evidence="3" id="KW-1185">Reference proteome</keyword>
<comment type="caution">
    <text evidence="2">The sequence shown here is derived from an EMBL/GenBank/DDBJ whole genome shotgun (WGS) entry which is preliminary data.</text>
</comment>